<gene>
    <name evidence="10" type="primary">gspJ</name>
    <name evidence="9" type="ORF">CWC46_10050</name>
    <name evidence="10" type="ORF">Ser39006_010055</name>
</gene>
<evidence type="ECO:0000256" key="2">
    <source>
        <dbReference type="ARBA" id="ARBA00022475"/>
    </source>
</evidence>
<keyword evidence="5" id="KW-0812">Transmembrane</keyword>
<keyword evidence="6" id="KW-1133">Transmembrane helix</keyword>
<dbReference type="KEGG" id="sera:Ser39006_010055"/>
<dbReference type="GO" id="GO:0015628">
    <property type="term" value="P:protein secretion by the type II secretion system"/>
    <property type="evidence" value="ECO:0007669"/>
    <property type="project" value="InterPro"/>
</dbReference>
<dbReference type="PANTHER" id="PTHR39583:SF2">
    <property type="entry name" value="TYPE II SECRETION SYSTEM PROTEIN J"/>
    <property type="match status" value="1"/>
</dbReference>
<dbReference type="Gene3D" id="2.10.70.20">
    <property type="entry name" value="gspk-gspi-gspj complex like domains"/>
    <property type="match status" value="1"/>
</dbReference>
<dbReference type="OrthoDB" id="9794345at2"/>
<organism evidence="10 11">
    <name type="scientific">Serratia sp. (strain ATCC 39006)</name>
    <name type="common">Prodigiosinella confusarubida</name>
    <dbReference type="NCBI Taxonomy" id="104623"/>
    <lineage>
        <taxon>Bacteria</taxon>
        <taxon>Pseudomonadati</taxon>
        <taxon>Pseudomonadota</taxon>
        <taxon>Gammaproteobacteria</taxon>
        <taxon>Enterobacterales</taxon>
        <taxon>Pectobacteriaceae</taxon>
        <taxon>Prodigiosinella</taxon>
    </lineage>
</organism>
<dbReference type="NCBIfam" id="TIGR01711">
    <property type="entry name" value="gspJ"/>
    <property type="match status" value="1"/>
</dbReference>
<dbReference type="EMBL" id="CP025085">
    <property type="protein sequence ID" value="AUH02475.1"/>
    <property type="molecule type" value="Genomic_DNA"/>
</dbReference>
<reference evidence="10 11" key="1">
    <citation type="journal article" date="2013" name="Genome Announc.">
        <title>Draft genome sequence of Serratia sp. strain ATCC 39006, a model bacterium for analysis of the biosynthesis and regulation of prodigiosin, a carbapenem, and gas vesicles.</title>
        <authorList>
            <person name="Fineran P.C."/>
            <person name="Iglesias Cans M.C."/>
            <person name="Ramsay J.P."/>
            <person name="Wilf N.M."/>
            <person name="Cossyleon D."/>
            <person name="McNeil M.B."/>
            <person name="Williamson N.R."/>
            <person name="Monson R.E."/>
            <person name="Becher S.A."/>
            <person name="Stanton J.A."/>
            <person name="Brugger K."/>
            <person name="Brown S.D."/>
            <person name="Salmond G.P."/>
        </authorList>
    </citation>
    <scope>NUCLEOTIDE SEQUENCE [LARGE SCALE GENOMIC DNA]</scope>
    <source>
        <strain evidence="10">ATCC 39006</strain>
        <strain evidence="11">ATCC 39006 / SC 11482</strain>
    </source>
</reference>
<keyword evidence="2" id="KW-1003">Cell membrane</keyword>
<dbReference type="KEGG" id="serq:CWC46_10050"/>
<proteinExistence type="predicted"/>
<keyword evidence="11" id="KW-1185">Reference proteome</keyword>
<evidence type="ECO:0000313" key="12">
    <source>
        <dbReference type="Proteomes" id="UP000233778"/>
    </source>
</evidence>
<dbReference type="Gene3D" id="3.10.610.10">
    <property type="entry name" value="GSPII I/J protein-like"/>
    <property type="match status" value="1"/>
</dbReference>
<keyword evidence="7" id="KW-0472">Membrane</keyword>
<dbReference type="PANTHER" id="PTHR39583">
    <property type="entry name" value="TYPE II SECRETION SYSTEM PROTEIN J-RELATED"/>
    <property type="match status" value="1"/>
</dbReference>
<evidence type="ECO:0000256" key="3">
    <source>
        <dbReference type="ARBA" id="ARBA00022481"/>
    </source>
</evidence>
<evidence type="ECO:0000256" key="8">
    <source>
        <dbReference type="SAM" id="MobiDB-lite"/>
    </source>
</evidence>
<dbReference type="AlphaFoldDB" id="A0A2I5TQE5"/>
<evidence type="ECO:0000313" key="9">
    <source>
        <dbReference type="EMBL" id="AUH02475.1"/>
    </source>
</evidence>
<dbReference type="EMBL" id="CP025084">
    <property type="protein sequence ID" value="AUH06793.1"/>
    <property type="molecule type" value="Genomic_DNA"/>
</dbReference>
<dbReference type="InterPro" id="IPR051621">
    <property type="entry name" value="T2SS_protein_J"/>
</dbReference>
<evidence type="ECO:0000256" key="6">
    <source>
        <dbReference type="ARBA" id="ARBA00022989"/>
    </source>
</evidence>
<keyword evidence="3" id="KW-0488">Methylation</keyword>
<dbReference type="GO" id="GO:0015627">
    <property type="term" value="C:type II protein secretion system complex"/>
    <property type="evidence" value="ECO:0007669"/>
    <property type="project" value="InterPro"/>
</dbReference>
<reference evidence="9 12" key="3">
    <citation type="submission" date="2017-11" db="EMBL/GenBank/DDBJ databases">
        <title>Complete genome sequence of Serratia sp. ATCC 39006 LacA.</title>
        <authorList>
            <person name="Hampton H.G."/>
            <person name="Jackson S.A."/>
            <person name="Jauregui R."/>
            <person name="Poulter G.T.M."/>
            <person name="Salmond G.P.C."/>
            <person name="Fineran P.C."/>
        </authorList>
    </citation>
    <scope>NUCLEOTIDE SEQUENCE [LARGE SCALE GENOMIC DNA]</scope>
    <source>
        <strain evidence="9 12">ATCC 39006</strain>
    </source>
</reference>
<dbReference type="SUPFAM" id="SSF54523">
    <property type="entry name" value="Pili subunits"/>
    <property type="match status" value="1"/>
</dbReference>
<dbReference type="Pfam" id="PF11612">
    <property type="entry name" value="T2SSJ"/>
    <property type="match status" value="1"/>
</dbReference>
<feature type="region of interest" description="Disordered" evidence="8">
    <location>
        <begin position="188"/>
        <end position="220"/>
    </location>
</feature>
<evidence type="ECO:0000256" key="7">
    <source>
        <dbReference type="ARBA" id="ARBA00023136"/>
    </source>
</evidence>
<reference evidence="10" key="2">
    <citation type="submission" date="2013-09" db="EMBL/GenBank/DDBJ databases">
        <authorList>
            <person name="Wang G."/>
            <person name="Yang Y."/>
            <person name="Su Y."/>
        </authorList>
    </citation>
    <scope>NUCLEOTIDE SEQUENCE</scope>
    <source>
        <strain evidence="10">ATCC 39006</strain>
    </source>
</reference>
<evidence type="ECO:0000313" key="10">
    <source>
        <dbReference type="EMBL" id="AUH06793.1"/>
    </source>
</evidence>
<dbReference type="GO" id="GO:0005886">
    <property type="term" value="C:plasma membrane"/>
    <property type="evidence" value="ECO:0007669"/>
    <property type="project" value="UniProtKB-SubCell"/>
</dbReference>
<sequence length="220" mass="24842">MMLALAVFAALSLSTSEVLNGVIRNDTVSARKAGRLAELQRAFSQMERDFSQIVPYRRAGSKHGFYAGRYQFDSNDWAVSFIRNGWLNPLGVLPRSELQPVSYRLRNNTLERLFYDSPDPLNGQEPAIRPLLTHVDGFVLHFFGKRGWQDRWDDPDNLPEGIAVVVNLRDYGEITRLFLLTHTYKEKKKNKTGTQDGDTEARQDTTYNPDAGQSASGNGS</sequence>
<accession>A0A2I5TQE5</accession>
<keyword evidence="4" id="KW-0997">Cell inner membrane</keyword>
<feature type="compositionally biased region" description="Polar residues" evidence="8">
    <location>
        <begin position="204"/>
        <end position="220"/>
    </location>
</feature>
<dbReference type="STRING" id="104623.Ser39006_03458"/>
<reference evidence="10" key="4">
    <citation type="submission" date="2017-11" db="EMBL/GenBank/DDBJ databases">
        <title>Complete genome sequence of Serratia sp. ATCC 39006.</title>
        <authorList>
            <person name="Hampton H.G."/>
            <person name="Jackson S.A."/>
            <person name="Jauregui R."/>
            <person name="Poulter G.T.M."/>
            <person name="Salmond G.P.C."/>
            <person name="Fineran P.C."/>
        </authorList>
    </citation>
    <scope>NUCLEOTIDE SEQUENCE</scope>
    <source>
        <strain evidence="10">ATCC 39006</strain>
    </source>
</reference>
<evidence type="ECO:0000256" key="5">
    <source>
        <dbReference type="ARBA" id="ARBA00022692"/>
    </source>
</evidence>
<dbReference type="InterPro" id="IPR045584">
    <property type="entry name" value="Pilin-like"/>
</dbReference>
<evidence type="ECO:0000256" key="1">
    <source>
        <dbReference type="ARBA" id="ARBA00004377"/>
    </source>
</evidence>
<protein>
    <submittedName>
        <fullName evidence="10">Type II secretion system protein GspJ</fullName>
    </submittedName>
</protein>
<evidence type="ECO:0000256" key="4">
    <source>
        <dbReference type="ARBA" id="ARBA00022519"/>
    </source>
</evidence>
<name>A0A2I5TQE5_SERS3</name>
<dbReference type="Proteomes" id="UP000233778">
    <property type="component" value="Chromosome"/>
</dbReference>
<comment type="subcellular location">
    <subcellularLocation>
        <location evidence="1">Cell inner membrane</location>
        <topology evidence="1">Single-pass membrane protein</topology>
    </subcellularLocation>
</comment>
<dbReference type="InterPro" id="IPR010055">
    <property type="entry name" value="T2SS_protein-GspJ"/>
</dbReference>
<evidence type="ECO:0000313" key="11">
    <source>
        <dbReference type="Proteomes" id="UP000017700"/>
    </source>
</evidence>
<dbReference type="Proteomes" id="UP000017700">
    <property type="component" value="Chromosome"/>
</dbReference>